<feature type="signal peptide" evidence="1">
    <location>
        <begin position="1"/>
        <end position="26"/>
    </location>
</feature>
<sequence length="225" mass="25263">MSHSATRRFRSILLLPALLLSACTGKGELPAPFDTLQAVFFRNSAPTAEEIDVDKLPVSAILVEFGRGSARVALADTRDGTLVWRARDRAEVHTRQGILVRTVGLPDNLRVVRFEGLPGGLTTPVPDAAGAGGYIRLFDMPSRRLYDIRADCKLEEAGQEQVTVGKYTFDTSVYDEDCTVESMRWRFTNRYWYESESKRIWRSRQVISPELGTMEITLLRPAQIP</sequence>
<accession>I3TID6</accession>
<dbReference type="InterPro" id="IPR023373">
    <property type="entry name" value="YmcC_sf"/>
</dbReference>
<gene>
    <name evidence="2" type="primary">gfcB</name>
    <name evidence="2" type="ordered locus">TMO_0685</name>
</gene>
<feature type="chain" id="PRO_5003679606" evidence="1">
    <location>
        <begin position="27"/>
        <end position="225"/>
    </location>
</feature>
<dbReference type="RefSeq" id="WP_014744204.1">
    <property type="nucleotide sequence ID" value="NC_017956.1"/>
</dbReference>
<dbReference type="Gene3D" id="2.40.360.10">
    <property type="entry name" value="YmcC-like"/>
    <property type="match status" value="1"/>
</dbReference>
<reference evidence="2 3" key="1">
    <citation type="journal article" date="2012" name="J. Am. Chem. Soc.">
        <title>Bacterial biosynthesis and maturation of the didemnin anti-cancer agents.</title>
        <authorList>
            <person name="Xu Y."/>
            <person name="Kersten R.D."/>
            <person name="Nam S.J."/>
            <person name="Lu L."/>
            <person name="Al-Suwailem A.M."/>
            <person name="Zheng H."/>
            <person name="Fenical W."/>
            <person name="Dorrestein P.C."/>
            <person name="Moore B.S."/>
            <person name="Qian P.Y."/>
        </authorList>
    </citation>
    <scope>NUCLEOTIDE SEQUENCE [LARGE SCALE GENOMIC DNA]</scope>
    <source>
        <strain evidence="2 3">KA081020-065</strain>
    </source>
</reference>
<keyword evidence="1" id="KW-0732">Signal</keyword>
<protein>
    <submittedName>
        <fullName evidence="2">Lipoprotein gfcB</fullName>
    </submittedName>
</protein>
<keyword evidence="2" id="KW-0449">Lipoprotein</keyword>
<evidence type="ECO:0000256" key="1">
    <source>
        <dbReference type="SAM" id="SignalP"/>
    </source>
</evidence>
<dbReference type="InterPro" id="IPR021308">
    <property type="entry name" value="GfcB"/>
</dbReference>
<dbReference type="HOGENOM" id="CLU_1229438_0_0_5"/>
<proteinExistence type="predicted"/>
<dbReference type="KEGG" id="tmo:TMO_0685"/>
<dbReference type="Pfam" id="PF11102">
    <property type="entry name" value="YjbF"/>
    <property type="match status" value="1"/>
</dbReference>
<dbReference type="PROSITE" id="PS51257">
    <property type="entry name" value="PROKAR_LIPOPROTEIN"/>
    <property type="match status" value="1"/>
</dbReference>
<dbReference type="Proteomes" id="UP000005258">
    <property type="component" value="Chromosome"/>
</dbReference>
<dbReference type="SUPFAM" id="SSF159270">
    <property type="entry name" value="YmcC-like"/>
    <property type="match status" value="1"/>
</dbReference>
<evidence type="ECO:0000313" key="3">
    <source>
        <dbReference type="Proteomes" id="UP000005258"/>
    </source>
</evidence>
<dbReference type="AlphaFoldDB" id="I3TID6"/>
<dbReference type="EMBL" id="CP003236">
    <property type="protein sequence ID" value="AFK52524.1"/>
    <property type="molecule type" value="Genomic_DNA"/>
</dbReference>
<dbReference type="eggNOG" id="ENOG5032Z0I">
    <property type="taxonomic scope" value="Bacteria"/>
</dbReference>
<evidence type="ECO:0000313" key="2">
    <source>
        <dbReference type="EMBL" id="AFK52524.1"/>
    </source>
</evidence>
<organism evidence="2 3">
    <name type="scientific">Tistrella mobilis (strain KA081020-065)</name>
    <dbReference type="NCBI Taxonomy" id="1110502"/>
    <lineage>
        <taxon>Bacteria</taxon>
        <taxon>Pseudomonadati</taxon>
        <taxon>Pseudomonadota</taxon>
        <taxon>Alphaproteobacteria</taxon>
        <taxon>Geminicoccales</taxon>
        <taxon>Geminicoccaceae</taxon>
        <taxon>Tistrella</taxon>
    </lineage>
</organism>
<dbReference type="STRING" id="1110502.TMO_0685"/>
<name>I3TID6_TISMK</name>
<keyword evidence="3" id="KW-1185">Reference proteome</keyword>